<dbReference type="EMBL" id="JANBVO010000021">
    <property type="protein sequence ID" value="KAJ9142736.1"/>
    <property type="molecule type" value="Genomic_DNA"/>
</dbReference>
<dbReference type="AlphaFoldDB" id="A0AA38RJ75"/>
<comment type="caution">
    <text evidence="2">The sequence shown here is derived from an EMBL/GenBank/DDBJ whole genome shotgun (WGS) entry which is preliminary data.</text>
</comment>
<accession>A0AA38RJ75</accession>
<protein>
    <submittedName>
        <fullName evidence="2">Uncharacterized protein</fullName>
    </submittedName>
</protein>
<keyword evidence="3" id="KW-1185">Reference proteome</keyword>
<proteinExistence type="predicted"/>
<gene>
    <name evidence="2" type="ORF">NKR23_g7129</name>
</gene>
<evidence type="ECO:0000313" key="3">
    <source>
        <dbReference type="Proteomes" id="UP001174694"/>
    </source>
</evidence>
<name>A0AA38RJ75_9PEZI</name>
<feature type="region of interest" description="Disordered" evidence="1">
    <location>
        <begin position="1"/>
        <end position="30"/>
    </location>
</feature>
<organism evidence="2 3">
    <name type="scientific">Pleurostoma richardsiae</name>
    <dbReference type="NCBI Taxonomy" id="41990"/>
    <lineage>
        <taxon>Eukaryota</taxon>
        <taxon>Fungi</taxon>
        <taxon>Dikarya</taxon>
        <taxon>Ascomycota</taxon>
        <taxon>Pezizomycotina</taxon>
        <taxon>Sordariomycetes</taxon>
        <taxon>Sordariomycetidae</taxon>
        <taxon>Calosphaeriales</taxon>
        <taxon>Pleurostomataceae</taxon>
        <taxon>Pleurostoma</taxon>
    </lineage>
</organism>
<evidence type="ECO:0000313" key="2">
    <source>
        <dbReference type="EMBL" id="KAJ9142736.1"/>
    </source>
</evidence>
<sequence>MDAQKKVSVEPSTIHPLSSPRKRAEQLPRKHYRHGRVDTAMSGQSRSARLADYATETATARGGGRARKAVRDGKGAETIIAFPGSQCRNITRSAGADEGFASPQASR</sequence>
<dbReference type="Proteomes" id="UP001174694">
    <property type="component" value="Unassembled WGS sequence"/>
</dbReference>
<reference evidence="2" key="1">
    <citation type="submission" date="2022-07" db="EMBL/GenBank/DDBJ databases">
        <title>Fungi with potential for degradation of polypropylene.</title>
        <authorList>
            <person name="Gostincar C."/>
        </authorList>
    </citation>
    <scope>NUCLEOTIDE SEQUENCE</scope>
    <source>
        <strain evidence="2">EXF-13308</strain>
    </source>
</reference>
<evidence type="ECO:0000256" key="1">
    <source>
        <dbReference type="SAM" id="MobiDB-lite"/>
    </source>
</evidence>